<evidence type="ECO:0000313" key="3">
    <source>
        <dbReference type="Proteomes" id="UP000019442"/>
    </source>
</evidence>
<protein>
    <recommendedName>
        <fullName evidence="4">Lipoprotein</fullName>
    </recommendedName>
</protein>
<organism evidence="2 3">
    <name type="scientific">Ectothiorhodospira haloalkaliphila</name>
    <dbReference type="NCBI Taxonomy" id="421628"/>
    <lineage>
        <taxon>Bacteria</taxon>
        <taxon>Pseudomonadati</taxon>
        <taxon>Pseudomonadota</taxon>
        <taxon>Gammaproteobacteria</taxon>
        <taxon>Chromatiales</taxon>
        <taxon>Ectothiorhodospiraceae</taxon>
        <taxon>Ectothiorhodospira</taxon>
    </lineage>
</organism>
<dbReference type="RefSeq" id="WP_025282478.1">
    <property type="nucleotide sequence ID" value="NZ_CP007268.1"/>
</dbReference>
<keyword evidence="1" id="KW-0732">Signal</keyword>
<accession>W8KWL6</accession>
<reference evidence="3" key="2">
    <citation type="submission" date="2014-02" db="EMBL/GenBank/DDBJ databases">
        <title>Draft Genome Sequence of extremely halophilic bacteria Halorhodospira halochloris.</title>
        <authorList>
            <person name="Singh K.S."/>
        </authorList>
    </citation>
    <scope>NUCLEOTIDE SEQUENCE [LARGE SCALE GENOMIC DNA]</scope>
    <source>
        <strain evidence="3">A</strain>
    </source>
</reference>
<feature type="signal peptide" evidence="1">
    <location>
        <begin position="1"/>
        <end position="19"/>
    </location>
</feature>
<dbReference type="OrthoDB" id="8776015at2"/>
<gene>
    <name evidence="2" type="ORF">M911_13300</name>
</gene>
<proteinExistence type="predicted"/>
<evidence type="ECO:0000256" key="1">
    <source>
        <dbReference type="SAM" id="SignalP"/>
    </source>
</evidence>
<evidence type="ECO:0000313" key="2">
    <source>
        <dbReference type="EMBL" id="AHK79966.1"/>
    </source>
</evidence>
<reference evidence="2 3" key="1">
    <citation type="journal article" date="2014" name="J Genomics">
        <title>Draft Genome Sequence of the Extremely Halophilic Phototrophic Purple Sulfur Bacterium Halorhodospira halochloris.</title>
        <authorList>
            <person name="Singh K.S."/>
            <person name="Kirksey J."/>
            <person name="Hoff W.D."/>
            <person name="Deole R."/>
        </authorList>
    </citation>
    <scope>NUCLEOTIDE SEQUENCE [LARGE SCALE GENOMIC DNA]</scope>
    <source>
        <strain evidence="2 3">A</strain>
    </source>
</reference>
<dbReference type="AlphaFoldDB" id="W8KWL6"/>
<sequence length="261" mass="28272">MKHARTALFTALAAALVGAGCQSTPSPDGSTMDTTTAQQTAPEAAFSKPGFRVQLEDGRLWVLKQGQEKPDRPVILIGAGPQGMTLKAVDRETALEYVAAKPGFDVSVEDGRLWVLREGQEKPARPVMLINAGPQGMTLRAHDRETALEYLATKPGFDVSVEDGRLWVLREGQEKPARPVMLINAGPQGMTLRAPDRDTALAYLATKPGYRAEAEDGRVWILKPDQEKTGKHVARIGAGPQGATLRGVDSETLDRYMAYQP</sequence>
<keyword evidence="3" id="KW-1185">Reference proteome</keyword>
<dbReference type="PROSITE" id="PS51257">
    <property type="entry name" value="PROKAR_LIPOPROTEIN"/>
    <property type="match status" value="1"/>
</dbReference>
<feature type="chain" id="PRO_5004910850" description="Lipoprotein" evidence="1">
    <location>
        <begin position="20"/>
        <end position="261"/>
    </location>
</feature>
<name>W8KWL6_9GAMM</name>
<evidence type="ECO:0008006" key="4">
    <source>
        <dbReference type="Google" id="ProtNLM"/>
    </source>
</evidence>
<dbReference type="EMBL" id="CP007268">
    <property type="protein sequence ID" value="AHK79966.1"/>
    <property type="molecule type" value="Genomic_DNA"/>
</dbReference>
<dbReference type="HOGENOM" id="CLU_1064634_0_0_6"/>
<dbReference type="Proteomes" id="UP000019442">
    <property type="component" value="Chromosome"/>
</dbReference>
<dbReference type="KEGG" id="hhc:M911_13300"/>